<reference evidence="1 2" key="1">
    <citation type="submission" date="2019-09" db="EMBL/GenBank/DDBJ databases">
        <title>Complete genome sequence of Sporolactobacillus terrae 70-3.</title>
        <authorList>
            <person name="Tanaka N."/>
            <person name="Shiwa Y."/>
            <person name="Fujita N."/>
            <person name="Tanasupawat S."/>
        </authorList>
    </citation>
    <scope>NUCLEOTIDE SEQUENCE [LARGE SCALE GENOMIC DNA]</scope>
    <source>
        <strain evidence="1 2">70-3</strain>
    </source>
</reference>
<dbReference type="EMBL" id="AP021853">
    <property type="protein sequence ID" value="BBO00368.1"/>
    <property type="molecule type" value="Genomic_DNA"/>
</dbReference>
<dbReference type="AlphaFoldDB" id="A0A5K7X0Z7"/>
<accession>A0A5K7X0Z7</accession>
<protein>
    <recommendedName>
        <fullName evidence="3">Polymer-forming cytoskeletal protein</fullName>
    </recommendedName>
</protein>
<gene>
    <name evidence="1" type="primary">yhbE_2</name>
    <name evidence="1" type="ORF">St703_30720</name>
</gene>
<name>A0A5K7X0Z7_9BACL</name>
<sequence length="242" mass="25592">MSQATGKDLKIMGETQSNGGKFDKVRTMGECTITGSVEADSCKVMGECSISGDLSCTTFKNMGEVAIGGSLAAKQARLMGQTQVQGHCALQQSVVYGELTIAQNVTGESMKVHGMLSVSGDVSLEALGMRGGIQVAGLLNCDTIDMVLKFNTINKVREIGASRVSVKRKRSLFGPSQPQHLRAEMIEGDQIALEDTEAKVVRGTDVVIGDGCAIDRVEYSGSYLTSGTFQVGQAVRISGDKK</sequence>
<evidence type="ECO:0000313" key="1">
    <source>
        <dbReference type="EMBL" id="BBO00368.1"/>
    </source>
</evidence>
<dbReference type="RefSeq" id="WP_152080820.1">
    <property type="nucleotide sequence ID" value="NZ_AP021853.1"/>
</dbReference>
<proteinExistence type="predicted"/>
<organism evidence="1 2">
    <name type="scientific">Sporolactobacillus terrae</name>
    <dbReference type="NCBI Taxonomy" id="269673"/>
    <lineage>
        <taxon>Bacteria</taxon>
        <taxon>Bacillati</taxon>
        <taxon>Bacillota</taxon>
        <taxon>Bacilli</taxon>
        <taxon>Bacillales</taxon>
        <taxon>Sporolactobacillaceae</taxon>
        <taxon>Sporolactobacillus</taxon>
    </lineage>
</organism>
<evidence type="ECO:0008006" key="3">
    <source>
        <dbReference type="Google" id="ProtNLM"/>
    </source>
</evidence>
<evidence type="ECO:0000313" key="2">
    <source>
        <dbReference type="Proteomes" id="UP000326951"/>
    </source>
</evidence>
<dbReference type="Proteomes" id="UP000326951">
    <property type="component" value="Chromosome"/>
</dbReference>